<keyword evidence="2" id="KW-0028">Amino-acid biosynthesis</keyword>
<evidence type="ECO:0000256" key="8">
    <source>
        <dbReference type="PIRSR" id="PIRSR620019-1"/>
    </source>
</evidence>
<dbReference type="GO" id="GO:0009085">
    <property type="term" value="P:lysine biosynthetic process"/>
    <property type="evidence" value="ECO:0007669"/>
    <property type="project" value="UniProtKB-KW"/>
</dbReference>
<organism evidence="11 12">
    <name type="scientific">Epilithonimonas mollis</name>
    <dbReference type="NCBI Taxonomy" id="216903"/>
    <lineage>
        <taxon>Bacteria</taxon>
        <taxon>Pseudomonadati</taxon>
        <taxon>Bacteroidota</taxon>
        <taxon>Flavobacteriia</taxon>
        <taxon>Flavobacteriales</taxon>
        <taxon>Weeksellaceae</taxon>
        <taxon>Chryseobacterium group</taxon>
        <taxon>Epilithonimonas</taxon>
    </lineage>
</organism>
<feature type="active site" description="Proton acceptor" evidence="8">
    <location>
        <position position="137"/>
    </location>
</feature>
<dbReference type="Gene3D" id="3.40.50.20">
    <property type="match status" value="1"/>
</dbReference>
<evidence type="ECO:0000256" key="2">
    <source>
        <dbReference type="ARBA" id="ARBA00022605"/>
    </source>
</evidence>
<dbReference type="AlphaFoldDB" id="A0A1M6R8A4"/>
<dbReference type="CDD" id="cd03360">
    <property type="entry name" value="LbH_AT_putative"/>
    <property type="match status" value="1"/>
</dbReference>
<dbReference type="InterPro" id="IPR011004">
    <property type="entry name" value="Trimer_LpxA-like_sf"/>
</dbReference>
<proteinExistence type="inferred from homology"/>
<dbReference type="OrthoDB" id="708224at2"/>
<evidence type="ECO:0000313" key="12">
    <source>
        <dbReference type="Proteomes" id="UP000184498"/>
    </source>
</evidence>
<dbReference type="GO" id="GO:0016746">
    <property type="term" value="F:acyltransferase activity"/>
    <property type="evidence" value="ECO:0007669"/>
    <property type="project" value="UniProtKB-KW"/>
</dbReference>
<keyword evidence="12" id="KW-1185">Reference proteome</keyword>
<dbReference type="EMBL" id="FRAM01000002">
    <property type="protein sequence ID" value="SHK28660.1"/>
    <property type="molecule type" value="Genomic_DNA"/>
</dbReference>
<dbReference type="InterPro" id="IPR020019">
    <property type="entry name" value="AcTrfase_PglD-like"/>
</dbReference>
<dbReference type="InterPro" id="IPR050179">
    <property type="entry name" value="Trans_hexapeptide_repeat"/>
</dbReference>
<protein>
    <submittedName>
        <fullName evidence="11">Sugar O-acyltransferase, sialic acid O-acetyltransferase NeuD family</fullName>
    </submittedName>
</protein>
<feature type="binding site" evidence="9">
    <location>
        <position position="69"/>
    </location>
    <ligand>
        <name>substrate</name>
    </ligand>
</feature>
<evidence type="ECO:0000256" key="4">
    <source>
        <dbReference type="ARBA" id="ARBA00022737"/>
    </source>
</evidence>
<dbReference type="SUPFAM" id="SSF51161">
    <property type="entry name" value="Trimeric LpxA-like enzymes"/>
    <property type="match status" value="1"/>
</dbReference>
<dbReference type="Proteomes" id="UP000184498">
    <property type="component" value="Unassembled WGS sequence"/>
</dbReference>
<evidence type="ECO:0000256" key="3">
    <source>
        <dbReference type="ARBA" id="ARBA00022679"/>
    </source>
</evidence>
<feature type="domain" description="PglD N-terminal" evidence="10">
    <location>
        <begin position="2"/>
        <end position="81"/>
    </location>
</feature>
<evidence type="ECO:0000256" key="5">
    <source>
        <dbReference type="ARBA" id="ARBA00022915"/>
    </source>
</evidence>
<keyword evidence="7 11" id="KW-0012">Acyltransferase</keyword>
<keyword evidence="3 11" id="KW-0808">Transferase</keyword>
<dbReference type="PANTHER" id="PTHR43300:SF10">
    <property type="entry name" value="2,3,4,5-TETRAHYDROPYRIDINE-2,6-DICARBOXYLATE N-ACETYLTRANSFERASE"/>
    <property type="match status" value="1"/>
</dbReference>
<reference evidence="12" key="1">
    <citation type="submission" date="2016-11" db="EMBL/GenBank/DDBJ databases">
        <authorList>
            <person name="Varghese N."/>
            <person name="Submissions S."/>
        </authorList>
    </citation>
    <scope>NUCLEOTIDE SEQUENCE [LARGE SCALE GENOMIC DNA]</scope>
    <source>
        <strain evidence="12">DSM 18016</strain>
    </source>
</reference>
<gene>
    <name evidence="11" type="ORF">SAMN05444371_1738</name>
</gene>
<dbReference type="NCBIfam" id="TIGR03570">
    <property type="entry name" value="NeuD_NnaD"/>
    <property type="match status" value="1"/>
</dbReference>
<dbReference type="STRING" id="216903.SAMN05444371_1738"/>
<sequence length="210" mass="22439">MLIVGAKGFAKEVLEIFHQKGETENLCFYDDMSSGIPDVLYDQFKVIKNEQQAKAHFEKNSAEFVLGIGNPELRSKLAEKFQNLGGLLTSSISKFAEIGSFGVKIGEGTNILGGTRISNDVKIGIGTIVYYNCIITHDVVNGDFCEISPGAILLGRCKIGNHVKIGAGAIIFPDVTIGDHSIIAAGAVVRQDVPENSMAAGVPAEIKKTL</sequence>
<dbReference type="InterPro" id="IPR018357">
    <property type="entry name" value="Hexapep_transf_CS"/>
</dbReference>
<keyword evidence="5" id="KW-0220">Diaminopimelate biosynthesis</keyword>
<keyword evidence="4" id="KW-0677">Repeat</keyword>
<dbReference type="RefSeq" id="WP_072997416.1">
    <property type="nucleotide sequence ID" value="NZ_FRAM01000002.1"/>
</dbReference>
<dbReference type="PROSITE" id="PS00101">
    <property type="entry name" value="HEXAPEP_TRANSFERASES"/>
    <property type="match status" value="1"/>
</dbReference>
<dbReference type="Gene3D" id="2.160.10.10">
    <property type="entry name" value="Hexapeptide repeat proteins"/>
    <property type="match status" value="1"/>
</dbReference>
<dbReference type="Pfam" id="PF00132">
    <property type="entry name" value="Hexapep"/>
    <property type="match status" value="1"/>
</dbReference>
<feature type="site" description="Increases basicity of active site His" evidence="8">
    <location>
        <position position="138"/>
    </location>
</feature>
<accession>A0A1M6R8A4</accession>
<dbReference type="GO" id="GO:0019877">
    <property type="term" value="P:diaminopimelate biosynthetic process"/>
    <property type="evidence" value="ECO:0007669"/>
    <property type="project" value="UniProtKB-KW"/>
</dbReference>
<evidence type="ECO:0000256" key="7">
    <source>
        <dbReference type="ARBA" id="ARBA00023315"/>
    </source>
</evidence>
<dbReference type="InterPro" id="IPR041561">
    <property type="entry name" value="PglD_N"/>
</dbReference>
<evidence type="ECO:0000313" key="11">
    <source>
        <dbReference type="EMBL" id="SHK28660.1"/>
    </source>
</evidence>
<evidence type="ECO:0000256" key="6">
    <source>
        <dbReference type="ARBA" id="ARBA00023154"/>
    </source>
</evidence>
<keyword evidence="6" id="KW-0457">Lysine biosynthesis</keyword>
<evidence type="ECO:0000256" key="9">
    <source>
        <dbReference type="PIRSR" id="PIRSR620019-2"/>
    </source>
</evidence>
<evidence type="ECO:0000256" key="1">
    <source>
        <dbReference type="ARBA" id="ARBA00007274"/>
    </source>
</evidence>
<evidence type="ECO:0000259" key="10">
    <source>
        <dbReference type="Pfam" id="PF17836"/>
    </source>
</evidence>
<comment type="similarity">
    <text evidence="1">Belongs to the transferase hexapeptide repeat family.</text>
</comment>
<dbReference type="PANTHER" id="PTHR43300">
    <property type="entry name" value="ACETYLTRANSFERASE"/>
    <property type="match status" value="1"/>
</dbReference>
<dbReference type="InterPro" id="IPR001451">
    <property type="entry name" value="Hexapep"/>
</dbReference>
<name>A0A1M6R8A4_9FLAO</name>
<dbReference type="Pfam" id="PF17836">
    <property type="entry name" value="PglD_N"/>
    <property type="match status" value="1"/>
</dbReference>